<organism evidence="1 3">
    <name type="scientific">Cucumis melo var. makuwa</name>
    <name type="common">Oriental melon</name>
    <dbReference type="NCBI Taxonomy" id="1194695"/>
    <lineage>
        <taxon>Eukaryota</taxon>
        <taxon>Viridiplantae</taxon>
        <taxon>Streptophyta</taxon>
        <taxon>Embryophyta</taxon>
        <taxon>Tracheophyta</taxon>
        <taxon>Spermatophyta</taxon>
        <taxon>Magnoliopsida</taxon>
        <taxon>eudicotyledons</taxon>
        <taxon>Gunneridae</taxon>
        <taxon>Pentapetalae</taxon>
        <taxon>rosids</taxon>
        <taxon>fabids</taxon>
        <taxon>Cucurbitales</taxon>
        <taxon>Cucurbitaceae</taxon>
        <taxon>Benincaseae</taxon>
        <taxon>Cucumis</taxon>
    </lineage>
</organism>
<evidence type="ECO:0000313" key="4">
    <source>
        <dbReference type="Proteomes" id="UP000321947"/>
    </source>
</evidence>
<gene>
    <name evidence="2" type="ORF">E5676_scaffold313G002360</name>
    <name evidence="1" type="ORF">E6C27_scaffold154G001500</name>
</gene>
<dbReference type="PANTHER" id="PTHR48449">
    <property type="entry name" value="DUF1985 DOMAIN-CONTAINING PROTEIN"/>
    <property type="match status" value="1"/>
</dbReference>
<dbReference type="AlphaFoldDB" id="A0A5A7V908"/>
<proteinExistence type="predicted"/>
<dbReference type="OrthoDB" id="1930729at2759"/>
<evidence type="ECO:0000313" key="3">
    <source>
        <dbReference type="Proteomes" id="UP000321393"/>
    </source>
</evidence>
<dbReference type="Proteomes" id="UP000321393">
    <property type="component" value="Unassembled WGS sequence"/>
</dbReference>
<evidence type="ECO:0000313" key="1">
    <source>
        <dbReference type="EMBL" id="KAA0062375.1"/>
    </source>
</evidence>
<dbReference type="EMBL" id="SSTE01004583">
    <property type="protein sequence ID" value="KAA0062375.1"/>
    <property type="molecule type" value="Genomic_DNA"/>
</dbReference>
<dbReference type="EMBL" id="SSTD01003373">
    <property type="protein sequence ID" value="TYK26604.1"/>
    <property type="molecule type" value="Genomic_DNA"/>
</dbReference>
<dbReference type="Proteomes" id="UP000321947">
    <property type="component" value="Unassembled WGS sequence"/>
</dbReference>
<accession>A0A5A7V908</accession>
<name>A0A5A7V908_CUCMM</name>
<dbReference type="PANTHER" id="PTHR48449:SF1">
    <property type="entry name" value="DUF1985 DOMAIN-CONTAINING PROTEIN"/>
    <property type="match status" value="1"/>
</dbReference>
<evidence type="ECO:0000313" key="2">
    <source>
        <dbReference type="EMBL" id="TYK26604.1"/>
    </source>
</evidence>
<reference evidence="3 4" key="1">
    <citation type="submission" date="2019-08" db="EMBL/GenBank/DDBJ databases">
        <title>Draft genome sequences of two oriental melons (Cucumis melo L. var makuwa).</title>
        <authorList>
            <person name="Kwon S.-Y."/>
        </authorList>
    </citation>
    <scope>NUCLEOTIDE SEQUENCE [LARGE SCALE GENOMIC DNA]</scope>
    <source>
        <strain evidence="4">cv. Chang Bougi</strain>
        <strain evidence="3">cv. SW 3</strain>
        <tissue evidence="1">Leaf</tissue>
    </source>
</reference>
<sequence length="191" mass="22411">MFRKTIFGNFLDVKLVFNEPLYHFILLREVEEGRENTNSFKLLGEKVSFRREDFDDGMKMSVFYFIELAMICPEKRQYMNWTMLAMIDDRALNGKVALHKKKPAKKKSLESYTLYEFPFAFQAYEIVSSISGWVTHRELSSAIPCIMWWSCAHLLESKARIHEIKPTDGMRAYLDRSLETSSFCLASPYDV</sequence>
<protein>
    <submittedName>
        <fullName evidence="1">Ulp1-like peptidase</fullName>
    </submittedName>
</protein>
<comment type="caution">
    <text evidence="1">The sequence shown here is derived from an EMBL/GenBank/DDBJ whole genome shotgun (WGS) entry which is preliminary data.</text>
</comment>